<gene>
    <name evidence="2" type="ORF">RDB_LOCUS26560</name>
</gene>
<organism evidence="2 3">
    <name type="scientific">Rhizoctonia solani</name>
    <dbReference type="NCBI Taxonomy" id="456999"/>
    <lineage>
        <taxon>Eukaryota</taxon>
        <taxon>Fungi</taxon>
        <taxon>Dikarya</taxon>
        <taxon>Basidiomycota</taxon>
        <taxon>Agaricomycotina</taxon>
        <taxon>Agaricomycetes</taxon>
        <taxon>Cantharellales</taxon>
        <taxon>Ceratobasidiaceae</taxon>
        <taxon>Rhizoctonia</taxon>
    </lineage>
</organism>
<protein>
    <submittedName>
        <fullName evidence="2">Uncharacterized protein</fullName>
    </submittedName>
</protein>
<proteinExistence type="predicted"/>
<dbReference type="Proteomes" id="UP000663826">
    <property type="component" value="Unassembled WGS sequence"/>
</dbReference>
<feature type="compositionally biased region" description="Low complexity" evidence="1">
    <location>
        <begin position="13"/>
        <end position="22"/>
    </location>
</feature>
<evidence type="ECO:0000313" key="2">
    <source>
        <dbReference type="EMBL" id="CAE6392686.1"/>
    </source>
</evidence>
<accession>A0A8H2WPT5</accession>
<feature type="compositionally biased region" description="Polar residues" evidence="1">
    <location>
        <begin position="50"/>
        <end position="59"/>
    </location>
</feature>
<dbReference type="Gene3D" id="3.40.50.1460">
    <property type="match status" value="1"/>
</dbReference>
<dbReference type="AlphaFoldDB" id="A0A8H2WPT5"/>
<dbReference type="EMBL" id="CAJMWQ010000892">
    <property type="protein sequence ID" value="CAE6392686.1"/>
    <property type="molecule type" value="Genomic_DNA"/>
</dbReference>
<name>A0A8H2WPT5_9AGAM</name>
<feature type="region of interest" description="Disordered" evidence="1">
    <location>
        <begin position="1"/>
        <end position="118"/>
    </location>
</feature>
<feature type="compositionally biased region" description="Basic and acidic residues" evidence="1">
    <location>
        <begin position="64"/>
        <end position="78"/>
    </location>
</feature>
<evidence type="ECO:0000313" key="3">
    <source>
        <dbReference type="Proteomes" id="UP000663826"/>
    </source>
</evidence>
<evidence type="ECO:0000256" key="1">
    <source>
        <dbReference type="SAM" id="MobiDB-lite"/>
    </source>
</evidence>
<sequence length="419" mass="45939">MGKLGRQAVSQAPCHPHSNNSRPPSPVFGESRATSRARSSPPPLFELARASQTTASVNQPDDESTTRGHLDPAPRESIDESIPSQFPPQPEQAFHTDGEHTHHPNQYPEAVPRFSHTPAPVVADPVPVILPVLKPVLDSRKGSPGNSNLPRVKVLLCGDLNDAYSAADIKRFKKNCLEYVKGVRRRNIKICLRKDSIRKKFDWFFDPDGITPGGLLILCVVGHGMRTAEGVEIRVGITREKIMDTFDLHSEINKLQNPCTLEVAPCLHLSFYNVESTLRSKQIFFATCTSEAIISGLDRLLVMDVSEAHPGSQDVQPPSSVLFKGLFSPHIPKLSTKAIVIVWAAAVDEGPAYEEASLPGREGRNDIMIGAICRALEAAGQTIPRRMLFEKIRENVAEYNVELILDGHALQAVGNVQTA</sequence>
<reference evidence="2" key="1">
    <citation type="submission" date="2021-01" db="EMBL/GenBank/DDBJ databases">
        <authorList>
            <person name="Kaushik A."/>
        </authorList>
    </citation>
    <scope>NUCLEOTIDE SEQUENCE</scope>
    <source>
        <strain evidence="2">AG1-1B</strain>
    </source>
</reference>
<comment type="caution">
    <text evidence="2">The sequence shown here is derived from an EMBL/GenBank/DDBJ whole genome shotgun (WGS) entry which is preliminary data.</text>
</comment>